<evidence type="ECO:0000313" key="1">
    <source>
        <dbReference type="EMBL" id="KFE96976.1"/>
    </source>
</evidence>
<gene>
    <name evidence="1" type="ORF">IX38_22235</name>
</gene>
<accession>A0A085YXR3</accession>
<dbReference type="EMBL" id="JPRO01000035">
    <property type="protein sequence ID" value="KFE96976.1"/>
    <property type="molecule type" value="Genomic_DNA"/>
</dbReference>
<dbReference type="AlphaFoldDB" id="A0A085YXR3"/>
<dbReference type="OrthoDB" id="9775130at2"/>
<name>A0A085YXR3_9FLAO</name>
<evidence type="ECO:0000313" key="2">
    <source>
        <dbReference type="Proteomes" id="UP000028703"/>
    </source>
</evidence>
<dbReference type="SUPFAM" id="SSF53474">
    <property type="entry name" value="alpha/beta-Hydrolases"/>
    <property type="match status" value="1"/>
</dbReference>
<dbReference type="InterPro" id="IPR029058">
    <property type="entry name" value="AB_hydrolase_fold"/>
</dbReference>
<proteinExistence type="predicted"/>
<dbReference type="Gene3D" id="3.40.50.1820">
    <property type="entry name" value="alpha/beta hydrolase"/>
    <property type="match status" value="1"/>
</dbReference>
<sequence>MPHIEHTDYYSNILGTSLKIEVTGHYGHPIIMFPTSQGQYTQNHDFHLNGSINWFIEQGKVKLYNIQTIDAWSFYDEKITPQQRIKNYELYVQFLIQEFIPYIQKLHNTHRVAVAGASFGGYHAANFAFRFPDVVSHLFCLSGAFSIRNFMDGYSDELVYFNCPREFVKNDEAWKYKHMHIVLSTSDEDICKDKNVEMAGILSSKGIDFWYDERKWINHDWPLWRMAFPTFIGAFFS</sequence>
<comment type="caution">
    <text evidence="1">The sequence shown here is derived from an EMBL/GenBank/DDBJ whole genome shotgun (WGS) entry which is preliminary data.</text>
</comment>
<dbReference type="eggNOG" id="COG2382">
    <property type="taxonomic scope" value="Bacteria"/>
</dbReference>
<dbReference type="Pfam" id="PF00756">
    <property type="entry name" value="Esterase"/>
    <property type="match status" value="1"/>
</dbReference>
<protein>
    <submittedName>
        <fullName evidence="1">Esterase</fullName>
    </submittedName>
</protein>
<keyword evidence="2" id="KW-1185">Reference proteome</keyword>
<dbReference type="InterPro" id="IPR000801">
    <property type="entry name" value="Esterase-like"/>
</dbReference>
<dbReference type="PANTHER" id="PTHR48098">
    <property type="entry name" value="ENTEROCHELIN ESTERASE-RELATED"/>
    <property type="match status" value="1"/>
</dbReference>
<dbReference type="Proteomes" id="UP000028703">
    <property type="component" value="Unassembled WGS sequence"/>
</dbReference>
<dbReference type="RefSeq" id="WP_034708008.1">
    <property type="nucleotide sequence ID" value="NZ_JPRO01000035.1"/>
</dbReference>
<organism evidence="1 2">
    <name type="scientific">Chryseobacterium luteum</name>
    <dbReference type="NCBI Taxonomy" id="421531"/>
    <lineage>
        <taxon>Bacteria</taxon>
        <taxon>Pseudomonadati</taxon>
        <taxon>Bacteroidota</taxon>
        <taxon>Flavobacteriia</taxon>
        <taxon>Flavobacteriales</taxon>
        <taxon>Weeksellaceae</taxon>
        <taxon>Chryseobacterium group</taxon>
        <taxon>Chryseobacterium</taxon>
    </lineage>
</organism>
<reference evidence="1 2" key="1">
    <citation type="submission" date="2014-07" db="EMBL/GenBank/DDBJ databases">
        <title>Genome of Chryseobacterium luteum DSM 18605.</title>
        <authorList>
            <person name="Stropko S.J."/>
            <person name="Pipes S.E."/>
            <person name="Newman J.D."/>
        </authorList>
    </citation>
    <scope>NUCLEOTIDE SEQUENCE [LARGE SCALE GENOMIC DNA]</scope>
    <source>
        <strain evidence="1 2">DSM 18605</strain>
    </source>
</reference>
<dbReference type="STRING" id="421531.IX38_22235"/>
<dbReference type="PANTHER" id="PTHR48098:SF3">
    <property type="entry name" value="IRON(III) ENTEROBACTIN ESTERASE"/>
    <property type="match status" value="1"/>
</dbReference>
<dbReference type="InterPro" id="IPR050583">
    <property type="entry name" value="Mycobacterial_A85_antigen"/>
</dbReference>